<dbReference type="PANTHER" id="PTHR43300">
    <property type="entry name" value="ACETYLTRANSFERASE"/>
    <property type="match status" value="1"/>
</dbReference>
<organism evidence="6 7">
    <name type="scientific">Glycocaulis alkaliphilus</name>
    <dbReference type="NCBI Taxonomy" id="1434191"/>
    <lineage>
        <taxon>Bacteria</taxon>
        <taxon>Pseudomonadati</taxon>
        <taxon>Pseudomonadota</taxon>
        <taxon>Alphaproteobacteria</taxon>
        <taxon>Maricaulales</taxon>
        <taxon>Maricaulaceae</taxon>
        <taxon>Glycocaulis</taxon>
    </lineage>
</organism>
<name>A0A3T0EBR1_9PROT</name>
<keyword evidence="3" id="KW-0677">Repeat</keyword>
<dbReference type="KEGG" id="gak:X907_2259"/>
<dbReference type="InterPro" id="IPR018357">
    <property type="entry name" value="Hexapep_transf_CS"/>
</dbReference>
<reference evidence="6 7" key="1">
    <citation type="submission" date="2016-12" db="EMBL/GenBank/DDBJ databases">
        <title>The genome of dimorphic prosthecate Glycocaulis alkaliphilus 6b-8t, isolated from crude oil dictates its adaptability in petroleum environments.</title>
        <authorList>
            <person name="Wu X.-L."/>
            <person name="Geng S."/>
        </authorList>
    </citation>
    <scope>NUCLEOTIDE SEQUENCE [LARGE SCALE GENOMIC DNA]</scope>
    <source>
        <strain evidence="6 7">6B-8</strain>
    </source>
</reference>
<dbReference type="RefSeq" id="WP_127567998.1">
    <property type="nucleotide sequence ID" value="NZ_BMFB01000001.1"/>
</dbReference>
<evidence type="ECO:0000313" key="7">
    <source>
        <dbReference type="Proteomes" id="UP000286954"/>
    </source>
</evidence>
<sequence>MHGPDPMNPHPMAGFDRVCFLKPVITRPNIEVGDYTYYDDPDAPEEFENRNVLYHYDFTGDRLVIGRFCAIATGVTFIMNGANHALDGISTYPFQIFGGGWEKGFEESSLDSGYKGDTVVGHDVWIGRGAVIMPGVRIGNGAIIAAHSVVTRDVPDYAIVAGNPAELKKKRFDGATIAALLRISWWDWPVEKISCHINALRAGDVRALQEAD</sequence>
<dbReference type="InterPro" id="IPR011004">
    <property type="entry name" value="Trimer_LpxA-like_sf"/>
</dbReference>
<dbReference type="SUPFAM" id="SSF51161">
    <property type="entry name" value="Trimeric LpxA-like enzymes"/>
    <property type="match status" value="1"/>
</dbReference>
<evidence type="ECO:0000256" key="3">
    <source>
        <dbReference type="ARBA" id="ARBA00022737"/>
    </source>
</evidence>
<dbReference type="CDD" id="cd03349">
    <property type="entry name" value="LbH_XAT"/>
    <property type="match status" value="1"/>
</dbReference>
<dbReference type="InterPro" id="IPR050179">
    <property type="entry name" value="Trans_hexapeptide_repeat"/>
</dbReference>
<dbReference type="GO" id="GO:0016746">
    <property type="term" value="F:acyltransferase activity"/>
    <property type="evidence" value="ECO:0007669"/>
    <property type="project" value="UniProtKB-KW"/>
</dbReference>
<evidence type="ECO:0000256" key="5">
    <source>
        <dbReference type="ARBA" id="ARBA00023315"/>
    </source>
</evidence>
<comment type="similarity">
    <text evidence="1">Belongs to the transferase hexapeptide repeat family.</text>
</comment>
<evidence type="ECO:0000256" key="4">
    <source>
        <dbReference type="ARBA" id="ARBA00023251"/>
    </source>
</evidence>
<dbReference type="Gene3D" id="2.160.10.10">
    <property type="entry name" value="Hexapeptide repeat proteins"/>
    <property type="match status" value="1"/>
</dbReference>
<evidence type="ECO:0000256" key="2">
    <source>
        <dbReference type="ARBA" id="ARBA00022679"/>
    </source>
</evidence>
<dbReference type="Pfam" id="PF00132">
    <property type="entry name" value="Hexapep"/>
    <property type="match status" value="1"/>
</dbReference>
<accession>A0A3T0EBR1</accession>
<dbReference type="GO" id="GO:0046677">
    <property type="term" value="P:response to antibiotic"/>
    <property type="evidence" value="ECO:0007669"/>
    <property type="project" value="UniProtKB-KW"/>
</dbReference>
<proteinExistence type="inferred from homology"/>
<dbReference type="EMBL" id="CP018911">
    <property type="protein sequence ID" value="AZU04774.1"/>
    <property type="molecule type" value="Genomic_DNA"/>
</dbReference>
<keyword evidence="4" id="KW-0046">Antibiotic resistance</keyword>
<dbReference type="AlphaFoldDB" id="A0A3T0EBR1"/>
<keyword evidence="5" id="KW-0012">Acyltransferase</keyword>
<dbReference type="FunFam" id="2.160.10.10:FF:000037">
    <property type="entry name" value="Streptogramin A acetyltransferase"/>
    <property type="match status" value="1"/>
</dbReference>
<gene>
    <name evidence="6" type="ORF">X907_2259</name>
</gene>
<dbReference type="Proteomes" id="UP000286954">
    <property type="component" value="Chromosome"/>
</dbReference>
<evidence type="ECO:0000313" key="6">
    <source>
        <dbReference type="EMBL" id="AZU04774.1"/>
    </source>
</evidence>
<evidence type="ECO:0000256" key="1">
    <source>
        <dbReference type="ARBA" id="ARBA00007274"/>
    </source>
</evidence>
<dbReference type="PROSITE" id="PS00101">
    <property type="entry name" value="HEXAPEP_TRANSFERASES"/>
    <property type="match status" value="1"/>
</dbReference>
<keyword evidence="2 6" id="KW-0808">Transferase</keyword>
<keyword evidence="7" id="KW-1185">Reference proteome</keyword>
<dbReference type="PANTHER" id="PTHR43300:SF11">
    <property type="entry name" value="ACETYLTRANSFERASE RV3034C-RELATED"/>
    <property type="match status" value="1"/>
</dbReference>
<dbReference type="InterPro" id="IPR001451">
    <property type="entry name" value="Hexapep"/>
</dbReference>
<dbReference type="OrthoDB" id="9815592at2"/>
<protein>
    <submittedName>
        <fullName evidence="6">Streptogramin A acetyl transferase</fullName>
    </submittedName>
</protein>